<dbReference type="NCBIfam" id="TIGR01509">
    <property type="entry name" value="HAD-SF-IA-v3"/>
    <property type="match status" value="1"/>
</dbReference>
<evidence type="ECO:0000313" key="1">
    <source>
        <dbReference type="EMBL" id="MBP5858104.1"/>
    </source>
</evidence>
<proteinExistence type="predicted"/>
<dbReference type="Pfam" id="PF00702">
    <property type="entry name" value="Hydrolase"/>
    <property type="match status" value="1"/>
</dbReference>
<dbReference type="InterPro" id="IPR036412">
    <property type="entry name" value="HAD-like_sf"/>
</dbReference>
<dbReference type="InterPro" id="IPR023214">
    <property type="entry name" value="HAD_sf"/>
</dbReference>
<dbReference type="SFLD" id="SFLDG01129">
    <property type="entry name" value="C1.5:_HAD__Beta-PGM__Phosphata"/>
    <property type="match status" value="1"/>
</dbReference>
<dbReference type="InterPro" id="IPR006439">
    <property type="entry name" value="HAD-SF_hydro_IA"/>
</dbReference>
<dbReference type="SFLD" id="SFLDS00003">
    <property type="entry name" value="Haloacid_Dehalogenase"/>
    <property type="match status" value="1"/>
</dbReference>
<dbReference type="AlphaFoldDB" id="A0A8J7S3M8"/>
<gene>
    <name evidence="1" type="ORF">KAJ83_13880</name>
</gene>
<evidence type="ECO:0000313" key="2">
    <source>
        <dbReference type="Proteomes" id="UP000672602"/>
    </source>
</evidence>
<comment type="caution">
    <text evidence="1">The sequence shown here is derived from an EMBL/GenBank/DDBJ whole genome shotgun (WGS) entry which is preliminary data.</text>
</comment>
<organism evidence="1 2">
    <name type="scientific">Marivibrio halodurans</name>
    <dbReference type="NCBI Taxonomy" id="2039722"/>
    <lineage>
        <taxon>Bacteria</taxon>
        <taxon>Pseudomonadati</taxon>
        <taxon>Pseudomonadota</taxon>
        <taxon>Alphaproteobacteria</taxon>
        <taxon>Rhodospirillales</taxon>
        <taxon>Rhodospirillaceae</taxon>
        <taxon>Marivibrio</taxon>
    </lineage>
</organism>
<sequence length="237" mass="26275">MTTSDIERAHPSALRSAETWIFDLDNTLYPARCNLFDQVDRRMSAFISRTLDIPQVEARAIQKKYFREYGTTLSGLMDRHGVNPAEFLGFVHDIDYSPITGDPRLAGALDRIAARKVILTNGTVAHAEAVVERLGIARHFDAIFDIEAAGYVPKPRPEPYHALLAREGIAPERAVMVEDIAQNLEIPAQLGMRTVWVRTDHAWSHPGVADEGAAPAAYVHHVTEDLGDFLELLLAAP</sequence>
<dbReference type="RefSeq" id="WP_210682683.1">
    <property type="nucleotide sequence ID" value="NZ_JAGMWN010000006.1"/>
</dbReference>
<protein>
    <submittedName>
        <fullName evidence="1">Pyrimidine 5'-nucleotidase</fullName>
    </submittedName>
</protein>
<keyword evidence="2" id="KW-1185">Reference proteome</keyword>
<dbReference type="SFLD" id="SFLDG01132">
    <property type="entry name" value="C1.5.3:_5'-Nucleotidase_Like"/>
    <property type="match status" value="1"/>
</dbReference>
<dbReference type="InterPro" id="IPR010237">
    <property type="entry name" value="Pyr-5-nucltdase"/>
</dbReference>
<dbReference type="Gene3D" id="1.10.150.450">
    <property type="match status" value="1"/>
</dbReference>
<name>A0A8J7S3M8_9PROT</name>
<accession>A0A8J7S3M8</accession>
<dbReference type="PANTHER" id="PTHR12725:SF117">
    <property type="entry name" value="HALOACID DEHALOGENASE-LIKE HYDROLASE"/>
    <property type="match status" value="1"/>
</dbReference>
<dbReference type="NCBIfam" id="TIGR01993">
    <property type="entry name" value="Pyr-5-nucltdase"/>
    <property type="match status" value="1"/>
</dbReference>
<dbReference type="PANTHER" id="PTHR12725">
    <property type="entry name" value="HALOACID DEHALOGENASE-LIKE HYDROLASE"/>
    <property type="match status" value="1"/>
</dbReference>
<dbReference type="EMBL" id="JAGMWN010000006">
    <property type="protein sequence ID" value="MBP5858104.1"/>
    <property type="molecule type" value="Genomic_DNA"/>
</dbReference>
<dbReference type="Gene3D" id="3.40.50.1000">
    <property type="entry name" value="HAD superfamily/HAD-like"/>
    <property type="match status" value="1"/>
</dbReference>
<reference evidence="1" key="1">
    <citation type="submission" date="2021-04" db="EMBL/GenBank/DDBJ databases">
        <authorList>
            <person name="Zhang D.-C."/>
        </authorList>
    </citation>
    <scope>NUCLEOTIDE SEQUENCE</scope>
    <source>
        <strain evidence="1">CGMCC 1.15697</strain>
    </source>
</reference>
<dbReference type="Proteomes" id="UP000672602">
    <property type="component" value="Unassembled WGS sequence"/>
</dbReference>
<dbReference type="SUPFAM" id="SSF56784">
    <property type="entry name" value="HAD-like"/>
    <property type="match status" value="1"/>
</dbReference>